<evidence type="ECO:0000259" key="3">
    <source>
        <dbReference type="PROSITE" id="PS50158"/>
    </source>
</evidence>
<dbReference type="InterPro" id="IPR036875">
    <property type="entry name" value="Znf_CCHC_sf"/>
</dbReference>
<sequence>MNQFKLYQIRRDDQLEAMPLLLVDEAYLWLVENIEAIPNFEVFTKLFLGQFASTATPTASSTKGTVAPVTVVPDHSPASHLQRTIADEIIKRPTYFRGSQDDVHDWLEKLEQRFAMAHWNDEDKLRYISIHLQDDAYRWWMQTSTTIKTWSSFTDAVVRAFGSTRAQELAFEQLKWYKQTINQSITQYYEKVIELCKKVDPAMPDSLKLKYLMAGIKESLKTHVALQDPKSTEAFLSLARKVEDIFALKQADQDTAVNDTYLNATTYQSQPNQTNFTPTSNNNFYRSNSRHPTAPNNRPMYNRNTSSTYNGNRQSKSSKYTKSTQRSNACFNCGTLGHYARDCTRPHFQ</sequence>
<reference evidence="4" key="1">
    <citation type="submission" date="2021-02" db="EMBL/GenBank/DDBJ databases">
        <authorList>
            <person name="Nowell W R."/>
        </authorList>
    </citation>
    <scope>NUCLEOTIDE SEQUENCE</scope>
</reference>
<dbReference type="PROSITE" id="PS50158">
    <property type="entry name" value="ZF_CCHC"/>
    <property type="match status" value="1"/>
</dbReference>
<feature type="compositionally biased region" description="Polar residues" evidence="2">
    <location>
        <begin position="268"/>
        <end position="296"/>
    </location>
</feature>
<evidence type="ECO:0000313" key="5">
    <source>
        <dbReference type="Proteomes" id="UP000663852"/>
    </source>
</evidence>
<proteinExistence type="predicted"/>
<organism evidence="4 5">
    <name type="scientific">Adineta ricciae</name>
    <name type="common">Rotifer</name>
    <dbReference type="NCBI Taxonomy" id="249248"/>
    <lineage>
        <taxon>Eukaryota</taxon>
        <taxon>Metazoa</taxon>
        <taxon>Spiralia</taxon>
        <taxon>Gnathifera</taxon>
        <taxon>Rotifera</taxon>
        <taxon>Eurotatoria</taxon>
        <taxon>Bdelloidea</taxon>
        <taxon>Adinetida</taxon>
        <taxon>Adinetidae</taxon>
        <taxon>Adineta</taxon>
    </lineage>
</organism>
<feature type="compositionally biased region" description="Polar residues" evidence="2">
    <location>
        <begin position="302"/>
        <end position="312"/>
    </location>
</feature>
<dbReference type="Pfam" id="PF03732">
    <property type="entry name" value="Retrotrans_gag"/>
    <property type="match status" value="1"/>
</dbReference>
<keyword evidence="1" id="KW-0863">Zinc-finger</keyword>
<evidence type="ECO:0000256" key="2">
    <source>
        <dbReference type="SAM" id="MobiDB-lite"/>
    </source>
</evidence>
<dbReference type="Pfam" id="PF00098">
    <property type="entry name" value="zf-CCHC"/>
    <property type="match status" value="1"/>
</dbReference>
<dbReference type="OrthoDB" id="10003188at2759"/>
<dbReference type="GO" id="GO:0003676">
    <property type="term" value="F:nucleic acid binding"/>
    <property type="evidence" value="ECO:0007669"/>
    <property type="project" value="InterPro"/>
</dbReference>
<dbReference type="EMBL" id="CAJNOJ010000455">
    <property type="protein sequence ID" value="CAF1454591.1"/>
    <property type="molecule type" value="Genomic_DNA"/>
</dbReference>
<accession>A0A815PWY8</accession>
<keyword evidence="1" id="KW-0479">Metal-binding</keyword>
<dbReference type="SMART" id="SM00343">
    <property type="entry name" value="ZnF_C2HC"/>
    <property type="match status" value="1"/>
</dbReference>
<keyword evidence="1" id="KW-0862">Zinc</keyword>
<dbReference type="Proteomes" id="UP000663852">
    <property type="component" value="Unassembled WGS sequence"/>
</dbReference>
<protein>
    <recommendedName>
        <fullName evidence="3">CCHC-type domain-containing protein</fullName>
    </recommendedName>
</protein>
<evidence type="ECO:0000313" key="4">
    <source>
        <dbReference type="EMBL" id="CAF1454591.1"/>
    </source>
</evidence>
<dbReference type="InterPro" id="IPR001878">
    <property type="entry name" value="Znf_CCHC"/>
</dbReference>
<dbReference type="Gene3D" id="4.10.60.10">
    <property type="entry name" value="Zinc finger, CCHC-type"/>
    <property type="match status" value="1"/>
</dbReference>
<feature type="region of interest" description="Disordered" evidence="2">
    <location>
        <begin position="268"/>
        <end position="323"/>
    </location>
</feature>
<dbReference type="PANTHER" id="PTHR33194:SF4">
    <property type="entry name" value="CCHC-TYPE DOMAIN-CONTAINING PROTEIN"/>
    <property type="match status" value="1"/>
</dbReference>
<feature type="domain" description="CCHC-type" evidence="3">
    <location>
        <begin position="330"/>
        <end position="345"/>
    </location>
</feature>
<evidence type="ECO:0000256" key="1">
    <source>
        <dbReference type="PROSITE-ProRule" id="PRU00047"/>
    </source>
</evidence>
<name>A0A815PWY8_ADIRI</name>
<dbReference type="PANTHER" id="PTHR33194">
    <property type="entry name" value="ZINC KNUCKLE DOMAINCONTAINING PROTEIN"/>
    <property type="match status" value="1"/>
</dbReference>
<dbReference type="GO" id="GO:0008270">
    <property type="term" value="F:zinc ion binding"/>
    <property type="evidence" value="ECO:0007669"/>
    <property type="project" value="UniProtKB-KW"/>
</dbReference>
<comment type="caution">
    <text evidence="4">The sequence shown here is derived from an EMBL/GenBank/DDBJ whole genome shotgun (WGS) entry which is preliminary data.</text>
</comment>
<dbReference type="InterPro" id="IPR005162">
    <property type="entry name" value="Retrotrans_gag_dom"/>
</dbReference>
<feature type="compositionally biased region" description="Low complexity" evidence="2">
    <location>
        <begin position="313"/>
        <end position="323"/>
    </location>
</feature>
<dbReference type="AlphaFoldDB" id="A0A815PWY8"/>
<dbReference type="SUPFAM" id="SSF57756">
    <property type="entry name" value="Retrovirus zinc finger-like domains"/>
    <property type="match status" value="1"/>
</dbReference>
<gene>
    <name evidence="4" type="ORF">EDS130_LOCUS39746</name>
</gene>